<dbReference type="PANTHER" id="PTHR38601">
    <property type="entry name" value="HYDROGENASE-4 COMPONENT E"/>
    <property type="match status" value="1"/>
</dbReference>
<dbReference type="HOGENOM" id="CLU_088957_0_0_9"/>
<organism evidence="7 8">
    <name type="scientific">Desulfofarcimen acetoxidans (strain ATCC 49208 / DSM 771 / KCTC 5769 / VKM B-1644 / 5575)</name>
    <name type="common">Desulfotomaculum acetoxidans</name>
    <dbReference type="NCBI Taxonomy" id="485916"/>
    <lineage>
        <taxon>Bacteria</taxon>
        <taxon>Bacillati</taxon>
        <taxon>Bacillota</taxon>
        <taxon>Clostridia</taxon>
        <taxon>Eubacteriales</taxon>
        <taxon>Peptococcaceae</taxon>
        <taxon>Desulfofarcimen</taxon>
    </lineage>
</organism>
<evidence type="ECO:0000313" key="7">
    <source>
        <dbReference type="EMBL" id="ACV61702.1"/>
    </source>
</evidence>
<evidence type="ECO:0000256" key="2">
    <source>
        <dbReference type="ARBA" id="ARBA00022475"/>
    </source>
</evidence>
<evidence type="ECO:0000256" key="5">
    <source>
        <dbReference type="ARBA" id="ARBA00023136"/>
    </source>
</evidence>
<accession>C8W238</accession>
<dbReference type="GO" id="GO:0005886">
    <property type="term" value="C:plasma membrane"/>
    <property type="evidence" value="ECO:0007669"/>
    <property type="project" value="UniProtKB-SubCell"/>
</dbReference>
<dbReference type="PANTHER" id="PTHR38601:SF1">
    <property type="entry name" value="HYDROGENASE-4 COMPONENT E"/>
    <property type="match status" value="1"/>
</dbReference>
<dbReference type="eggNOG" id="COG4237">
    <property type="taxonomic scope" value="Bacteria"/>
</dbReference>
<feature type="transmembrane region" description="Helical" evidence="6">
    <location>
        <begin position="6"/>
        <end position="21"/>
    </location>
</feature>
<evidence type="ECO:0000256" key="1">
    <source>
        <dbReference type="ARBA" id="ARBA00004651"/>
    </source>
</evidence>
<comment type="subcellular location">
    <subcellularLocation>
        <location evidence="1">Cell membrane</location>
        <topology evidence="1">Multi-pass membrane protein</topology>
    </subcellularLocation>
</comment>
<feature type="transmembrane region" description="Helical" evidence="6">
    <location>
        <begin position="121"/>
        <end position="141"/>
    </location>
</feature>
<name>C8W238_DESAS</name>
<evidence type="ECO:0000313" key="8">
    <source>
        <dbReference type="Proteomes" id="UP000002217"/>
    </source>
</evidence>
<evidence type="ECO:0000256" key="4">
    <source>
        <dbReference type="ARBA" id="ARBA00022989"/>
    </source>
</evidence>
<gene>
    <name evidence="7" type="ordered locus">Dtox_0793</name>
</gene>
<keyword evidence="2" id="KW-1003">Cell membrane</keyword>
<sequence>MLVVDFLAVVFLMSGLLMLAGKSIPNNINLLAVQSLALSSMAFYMGYNQGANGTHMFLVGGLTLLIKVVILPWVLFKLVYSVKVDREASLSVGLIPSILIGILLIGLSYDYAVPVLLEELPGGHLLSAALSTVLLGCFFMISRRTAISQLIGIVVMENGLFLCAVAVTGGMPLIIELGIFFDVLVGALVMGIMTYQIRGTFDTLDTKYLNKLKG</sequence>
<feature type="transmembrane region" description="Helical" evidence="6">
    <location>
        <begin position="177"/>
        <end position="197"/>
    </location>
</feature>
<feature type="transmembrane region" description="Helical" evidence="6">
    <location>
        <begin position="28"/>
        <end position="47"/>
    </location>
</feature>
<keyword evidence="4 6" id="KW-1133">Transmembrane helix</keyword>
<feature type="transmembrane region" description="Helical" evidence="6">
    <location>
        <begin position="53"/>
        <end position="76"/>
    </location>
</feature>
<proteinExistence type="predicted"/>
<dbReference type="InterPro" id="IPR039428">
    <property type="entry name" value="NUOK/Mnh_C1-like"/>
</dbReference>
<dbReference type="KEGG" id="dae:Dtox_0793"/>
<keyword evidence="3 6" id="KW-0812">Transmembrane</keyword>
<feature type="transmembrane region" description="Helical" evidence="6">
    <location>
        <begin position="88"/>
        <end position="109"/>
    </location>
</feature>
<feature type="transmembrane region" description="Helical" evidence="6">
    <location>
        <begin position="150"/>
        <end position="171"/>
    </location>
</feature>
<keyword evidence="5 6" id="KW-0472">Membrane</keyword>
<protein>
    <submittedName>
        <fullName evidence="7">Hydrogenase 4, membrane component</fullName>
    </submittedName>
</protein>
<dbReference type="RefSeq" id="WP_015756420.1">
    <property type="nucleotide sequence ID" value="NC_013216.1"/>
</dbReference>
<evidence type="ECO:0000256" key="3">
    <source>
        <dbReference type="ARBA" id="ARBA00022692"/>
    </source>
</evidence>
<dbReference type="Proteomes" id="UP000002217">
    <property type="component" value="Chromosome"/>
</dbReference>
<keyword evidence="8" id="KW-1185">Reference proteome</keyword>
<dbReference type="InterPro" id="IPR038730">
    <property type="entry name" value="HyfE-like"/>
</dbReference>
<dbReference type="AlphaFoldDB" id="C8W238"/>
<reference evidence="7 8" key="1">
    <citation type="journal article" date="2009" name="Stand. Genomic Sci.">
        <title>Complete genome sequence of Desulfotomaculum acetoxidans type strain (5575).</title>
        <authorList>
            <person name="Spring S."/>
            <person name="Lapidus A."/>
            <person name="Schroder M."/>
            <person name="Gleim D."/>
            <person name="Sims D."/>
            <person name="Meincke L."/>
            <person name="Glavina Del Rio T."/>
            <person name="Tice H."/>
            <person name="Copeland A."/>
            <person name="Cheng J.F."/>
            <person name="Lucas S."/>
            <person name="Chen F."/>
            <person name="Nolan M."/>
            <person name="Bruce D."/>
            <person name="Goodwin L."/>
            <person name="Pitluck S."/>
            <person name="Ivanova N."/>
            <person name="Mavromatis K."/>
            <person name="Mikhailova N."/>
            <person name="Pati A."/>
            <person name="Chen A."/>
            <person name="Palaniappan K."/>
            <person name="Land M."/>
            <person name="Hauser L."/>
            <person name="Chang Y.J."/>
            <person name="Jeffries C.D."/>
            <person name="Chain P."/>
            <person name="Saunders E."/>
            <person name="Brettin T."/>
            <person name="Detter J.C."/>
            <person name="Goker M."/>
            <person name="Bristow J."/>
            <person name="Eisen J.A."/>
            <person name="Markowitz V."/>
            <person name="Hugenholtz P."/>
            <person name="Kyrpides N.C."/>
            <person name="Klenk H.P."/>
            <person name="Han C."/>
        </authorList>
    </citation>
    <scope>NUCLEOTIDE SEQUENCE [LARGE SCALE GENOMIC DNA]</scope>
    <source>
        <strain evidence="8">ATCC 49208 / DSM 771 / VKM B-1644</strain>
    </source>
</reference>
<dbReference type="Gene3D" id="1.10.287.3510">
    <property type="match status" value="1"/>
</dbReference>
<dbReference type="STRING" id="485916.Dtox_0793"/>
<evidence type="ECO:0000256" key="6">
    <source>
        <dbReference type="SAM" id="Phobius"/>
    </source>
</evidence>
<dbReference type="EMBL" id="CP001720">
    <property type="protein sequence ID" value="ACV61702.1"/>
    <property type="molecule type" value="Genomic_DNA"/>
</dbReference>
<dbReference type="Pfam" id="PF00420">
    <property type="entry name" value="Oxidored_q2"/>
    <property type="match status" value="1"/>
</dbReference>